<dbReference type="AlphaFoldDB" id="A0A2J6SKC5"/>
<feature type="region of interest" description="Disordered" evidence="1">
    <location>
        <begin position="1"/>
        <end position="77"/>
    </location>
</feature>
<dbReference type="InParanoid" id="A0A2J6SKC5"/>
<dbReference type="Proteomes" id="UP000235371">
    <property type="component" value="Unassembled WGS sequence"/>
</dbReference>
<sequence>MSRVSQVHGGDERGSGGSRLQGATDKWPQAETRQRPPTAAAQCPISDSALGRLDHPRHQKTLAAPPPLAAQPNQTKERLSQRAWAAEWGGVPCWSCSFLFACKSSPLASQQTLHDQGICKRIPSRLVSCFASAAF</sequence>
<dbReference type="GeneID" id="36579274"/>
<evidence type="ECO:0000313" key="2">
    <source>
        <dbReference type="EMBL" id="PMD51193.1"/>
    </source>
</evidence>
<organism evidence="2 3">
    <name type="scientific">Hyaloscypha bicolor E</name>
    <dbReference type="NCBI Taxonomy" id="1095630"/>
    <lineage>
        <taxon>Eukaryota</taxon>
        <taxon>Fungi</taxon>
        <taxon>Dikarya</taxon>
        <taxon>Ascomycota</taxon>
        <taxon>Pezizomycotina</taxon>
        <taxon>Leotiomycetes</taxon>
        <taxon>Helotiales</taxon>
        <taxon>Hyaloscyphaceae</taxon>
        <taxon>Hyaloscypha</taxon>
        <taxon>Hyaloscypha bicolor</taxon>
    </lineage>
</organism>
<protein>
    <submittedName>
        <fullName evidence="2">Uncharacterized protein</fullName>
    </submittedName>
</protein>
<dbReference type="RefSeq" id="XP_024728097.1">
    <property type="nucleotide sequence ID" value="XM_024871192.1"/>
</dbReference>
<reference evidence="2 3" key="1">
    <citation type="submission" date="2016-04" db="EMBL/GenBank/DDBJ databases">
        <title>A degradative enzymes factory behind the ericoid mycorrhizal symbiosis.</title>
        <authorList>
            <consortium name="DOE Joint Genome Institute"/>
            <person name="Martino E."/>
            <person name="Morin E."/>
            <person name="Grelet G."/>
            <person name="Kuo A."/>
            <person name="Kohler A."/>
            <person name="Daghino S."/>
            <person name="Barry K."/>
            <person name="Choi C."/>
            <person name="Cichocki N."/>
            <person name="Clum A."/>
            <person name="Copeland A."/>
            <person name="Hainaut M."/>
            <person name="Haridas S."/>
            <person name="Labutti K."/>
            <person name="Lindquist E."/>
            <person name="Lipzen A."/>
            <person name="Khouja H.-R."/>
            <person name="Murat C."/>
            <person name="Ohm R."/>
            <person name="Olson A."/>
            <person name="Spatafora J."/>
            <person name="Veneault-Fourrey C."/>
            <person name="Henrissat B."/>
            <person name="Grigoriev I."/>
            <person name="Martin F."/>
            <person name="Perotto S."/>
        </authorList>
    </citation>
    <scope>NUCLEOTIDE SEQUENCE [LARGE SCALE GENOMIC DNA]</scope>
    <source>
        <strain evidence="2 3">E</strain>
    </source>
</reference>
<evidence type="ECO:0000256" key="1">
    <source>
        <dbReference type="SAM" id="MobiDB-lite"/>
    </source>
</evidence>
<proteinExistence type="predicted"/>
<keyword evidence="3" id="KW-1185">Reference proteome</keyword>
<dbReference type="EMBL" id="KZ613912">
    <property type="protein sequence ID" value="PMD51193.1"/>
    <property type="molecule type" value="Genomic_DNA"/>
</dbReference>
<accession>A0A2J6SKC5</accession>
<evidence type="ECO:0000313" key="3">
    <source>
        <dbReference type="Proteomes" id="UP000235371"/>
    </source>
</evidence>
<gene>
    <name evidence="2" type="ORF">K444DRAFT_226750</name>
</gene>
<name>A0A2J6SKC5_9HELO</name>